<comment type="caution">
    <text evidence="1">The sequence shown here is derived from an EMBL/GenBank/DDBJ whole genome shotgun (WGS) entry which is preliminary data.</text>
</comment>
<evidence type="ECO:0000313" key="2">
    <source>
        <dbReference type="Proteomes" id="UP000613177"/>
    </source>
</evidence>
<keyword evidence="2" id="KW-1185">Reference proteome</keyword>
<dbReference type="Proteomes" id="UP000613177">
    <property type="component" value="Unassembled WGS sequence"/>
</dbReference>
<accession>A0A8H7SSI3</accession>
<protein>
    <submittedName>
        <fullName evidence="1">Uncharacterized protein</fullName>
    </submittedName>
</protein>
<reference evidence="1" key="1">
    <citation type="submission" date="2021-01" db="EMBL/GenBank/DDBJ databases">
        <title>Metabolic potential, ecology and presence of endohyphal bacteria is reflected in genomic diversity of Mucoromycotina.</title>
        <authorList>
            <person name="Muszewska A."/>
            <person name="Okrasinska A."/>
            <person name="Steczkiewicz K."/>
            <person name="Drgas O."/>
            <person name="Orlowska M."/>
            <person name="Perlinska-Lenart U."/>
            <person name="Aleksandrzak-Piekarczyk T."/>
            <person name="Szatraj K."/>
            <person name="Zielenkiewicz U."/>
            <person name="Pilsyk S."/>
            <person name="Malc E."/>
            <person name="Mieczkowski P."/>
            <person name="Kruszewska J.S."/>
            <person name="Biernat P."/>
            <person name="Pawlowska J."/>
        </authorList>
    </citation>
    <scope>NUCLEOTIDE SEQUENCE</scope>
    <source>
        <strain evidence="1">WA0000018081</strain>
    </source>
</reference>
<sequence>ISDQVEECAGKATLFTLVM</sequence>
<dbReference type="EMBL" id="JAEPRE010000071">
    <property type="protein sequence ID" value="KAG2233715.1"/>
    <property type="molecule type" value="Genomic_DNA"/>
</dbReference>
<organism evidence="1 2">
    <name type="scientific">Thamnidium elegans</name>
    <dbReference type="NCBI Taxonomy" id="101142"/>
    <lineage>
        <taxon>Eukaryota</taxon>
        <taxon>Fungi</taxon>
        <taxon>Fungi incertae sedis</taxon>
        <taxon>Mucoromycota</taxon>
        <taxon>Mucoromycotina</taxon>
        <taxon>Mucoromycetes</taxon>
        <taxon>Mucorales</taxon>
        <taxon>Mucorineae</taxon>
        <taxon>Mucoraceae</taxon>
        <taxon>Thamnidium</taxon>
    </lineage>
</organism>
<gene>
    <name evidence="1" type="ORF">INT48_007692</name>
</gene>
<proteinExistence type="predicted"/>
<dbReference type="AlphaFoldDB" id="A0A8H7SSI3"/>
<evidence type="ECO:0000313" key="1">
    <source>
        <dbReference type="EMBL" id="KAG2233715.1"/>
    </source>
</evidence>
<name>A0A8H7SSI3_9FUNG</name>
<feature type="non-terminal residue" evidence="1">
    <location>
        <position position="1"/>
    </location>
</feature>